<dbReference type="InterPro" id="IPR036439">
    <property type="entry name" value="Dockerin_dom_sf"/>
</dbReference>
<dbReference type="PATRIC" id="fig|398512.5.peg.1889"/>
<feature type="domain" description="Dockerin" evidence="5">
    <location>
        <begin position="797"/>
        <end position="863"/>
    </location>
</feature>
<dbReference type="Proteomes" id="UP000036923">
    <property type="component" value="Unassembled WGS sequence"/>
</dbReference>
<dbReference type="SUPFAM" id="SSF51011">
    <property type="entry name" value="Glycosyl hydrolase domain"/>
    <property type="match status" value="1"/>
</dbReference>
<dbReference type="InterPro" id="IPR056284">
    <property type="entry name" value="AIR9-like_A9"/>
</dbReference>
<dbReference type="OrthoDB" id="9803686at2"/>
<evidence type="ECO:0000313" key="7">
    <source>
        <dbReference type="Proteomes" id="UP000036923"/>
    </source>
</evidence>
<dbReference type="InterPro" id="IPR016134">
    <property type="entry name" value="Dockerin_dom"/>
</dbReference>
<proteinExistence type="predicted"/>
<comment type="caution">
    <text evidence="6">The sequence shown here is derived from an EMBL/GenBank/DDBJ whole genome shotgun (WGS) entry which is preliminary data.</text>
</comment>
<dbReference type="Pfam" id="PF23197">
    <property type="entry name" value="IG_AIR9"/>
    <property type="match status" value="1"/>
</dbReference>
<evidence type="ECO:0000256" key="2">
    <source>
        <dbReference type="ARBA" id="ARBA00022525"/>
    </source>
</evidence>
<dbReference type="Gene3D" id="2.60.40.680">
    <property type="match status" value="1"/>
</dbReference>
<dbReference type="InterPro" id="IPR024745">
    <property type="entry name" value="GH44_cat"/>
</dbReference>
<organism evidence="6 7">
    <name type="scientific">Pseudobacteroides cellulosolvens ATCC 35603 = DSM 2933</name>
    <dbReference type="NCBI Taxonomy" id="398512"/>
    <lineage>
        <taxon>Bacteria</taxon>
        <taxon>Bacillati</taxon>
        <taxon>Bacillota</taxon>
        <taxon>Clostridia</taxon>
        <taxon>Eubacteriales</taxon>
        <taxon>Oscillospiraceae</taxon>
        <taxon>Pseudobacteroides</taxon>
    </lineage>
</organism>
<comment type="subcellular location">
    <subcellularLocation>
        <location evidence="1">Secreted</location>
    </subcellularLocation>
</comment>
<evidence type="ECO:0000256" key="4">
    <source>
        <dbReference type="SAM" id="SignalP"/>
    </source>
</evidence>
<evidence type="ECO:0000256" key="1">
    <source>
        <dbReference type="ARBA" id="ARBA00004613"/>
    </source>
</evidence>
<dbReference type="Pfam" id="PF12891">
    <property type="entry name" value="Glyco_hydro_44"/>
    <property type="match status" value="1"/>
</dbReference>
<protein>
    <submittedName>
        <fullName evidence="6">Glycoside hydrolase, family 44</fullName>
    </submittedName>
</protein>
<evidence type="ECO:0000313" key="6">
    <source>
        <dbReference type="EMBL" id="KNY26550.1"/>
    </source>
</evidence>
<dbReference type="GO" id="GO:0016787">
    <property type="term" value="F:hydrolase activity"/>
    <property type="evidence" value="ECO:0007669"/>
    <property type="project" value="UniProtKB-KW"/>
</dbReference>
<dbReference type="CDD" id="cd14256">
    <property type="entry name" value="Dockerin_I"/>
    <property type="match status" value="1"/>
</dbReference>
<feature type="chain" id="PRO_5039003025" evidence="4">
    <location>
        <begin position="23"/>
        <end position="863"/>
    </location>
</feature>
<dbReference type="Gene3D" id="1.10.1330.10">
    <property type="entry name" value="Dockerin domain"/>
    <property type="match status" value="1"/>
</dbReference>
<evidence type="ECO:0000256" key="3">
    <source>
        <dbReference type="ARBA" id="ARBA00022737"/>
    </source>
</evidence>
<dbReference type="EMBL" id="LGTC01000001">
    <property type="protein sequence ID" value="KNY26550.1"/>
    <property type="molecule type" value="Genomic_DNA"/>
</dbReference>
<dbReference type="InterPro" id="IPR002102">
    <property type="entry name" value="Cohesin_dom"/>
</dbReference>
<accession>A0A0L6JLC6</accession>
<dbReference type="SUPFAM" id="SSF51445">
    <property type="entry name" value="(Trans)glycosidases"/>
    <property type="match status" value="1"/>
</dbReference>
<gene>
    <name evidence="6" type="ORF">Bccel_1815</name>
</gene>
<sequence>MKKAKYLVVAFFMLISSSISTAFLNDTNMFAATAGDITINVDTMQERDSISPYIYGTNQDLPNTKFTSRRLGGNRLTGFNWENGYSNAGIDDRSTSDTFLQEEVKVPKSRWTEPGAVATTFHDQSLGSGVPYSIITLQGAGYVSADGNGVVRKIETAPSARWKEVKFTKGAPFSLIPDTNDNYVYMDEFVNFLVNKYGKATSATGIKGYSLDNEPALWQMTHPLIHPEKPTCSELVNKNIELAKAIKAVDPGAEVFGGVMYGFDEFRSFQLAPDWDSIEGDYPWFLDYYLDSMKKASDTNGQRLVDVLDLHWYPEATGGGSRVCYDPFDPDNIDCNKARLQAPRGLWDPTYREESWIGDECPDGISLIPRVKEAIGKYNPGTKLAFTEYSYGGDNHITGGIAEADVLGIFGKYGVHLSTFWALNYYLPDRSDDDYSYVQSAFNLYTNYDGNGSQYGDMKVKCDDSDTVNSSAYASITGSDDKKLHIMVLNKNYTDSVNFNFNINSSSNYSSGRIWGFDSSSAEIKEMQSVSNIKDNKFTYSVPPLTVLHIVLEDTQGNDIPTPTPKPCLYVSSVTANPGEDVTLKLTMKDMKNVAGIKANLKYDSSKLSIKSIVLDSDLSLNALNKNLSGEIYFNGLNSEGITKDLLDIATVTFTVNSRIPAKLMPIDLPIKIASIDACDVNAQNISISCNDGKITVVPPVLPVADNVTFTGECVNGQKLTASYTYSDGKNRPESGTKFRWLAADHGTGNFTEIPGAVNKTFVITKRYVGKDIKVEVTPANSEVTGIAATGNSKFNTVILIGDVNKDRKVNFIDALLILRSITGKIIFDQQQLISANVDGTEGVTVNDAVLVLKADIDLVSLN</sequence>
<dbReference type="GO" id="GO:0005576">
    <property type="term" value="C:extracellular region"/>
    <property type="evidence" value="ECO:0007669"/>
    <property type="project" value="UniProtKB-SubCell"/>
</dbReference>
<dbReference type="Gene3D" id="2.60.40.1180">
    <property type="entry name" value="Golgi alpha-mannosidase II"/>
    <property type="match status" value="1"/>
</dbReference>
<dbReference type="SUPFAM" id="SSF49384">
    <property type="entry name" value="Carbohydrate-binding domain"/>
    <property type="match status" value="1"/>
</dbReference>
<dbReference type="InterPro" id="IPR008965">
    <property type="entry name" value="CBM2/CBM3_carb-bd_dom_sf"/>
</dbReference>
<name>A0A0L6JLC6_9FIRM</name>
<dbReference type="STRING" id="398512.Bccel_1815"/>
<dbReference type="eggNOG" id="COG2730">
    <property type="taxonomic scope" value="Bacteria"/>
</dbReference>
<evidence type="ECO:0000259" key="5">
    <source>
        <dbReference type="PROSITE" id="PS51766"/>
    </source>
</evidence>
<dbReference type="eggNOG" id="COG4932">
    <property type="taxonomic scope" value="Bacteria"/>
</dbReference>
<dbReference type="Pfam" id="PF00963">
    <property type="entry name" value="Cohesin"/>
    <property type="match status" value="1"/>
</dbReference>
<dbReference type="InterPro" id="IPR013780">
    <property type="entry name" value="Glyco_hydro_b"/>
</dbReference>
<keyword evidence="6" id="KW-0378">Hydrolase</keyword>
<reference evidence="7" key="1">
    <citation type="submission" date="2015-07" db="EMBL/GenBank/DDBJ databases">
        <title>Near-Complete Genome Sequence of the Cellulolytic Bacterium Bacteroides (Pseudobacteroides) cellulosolvens ATCC 35603.</title>
        <authorList>
            <person name="Dassa B."/>
            <person name="Utturkar S.M."/>
            <person name="Klingeman D.M."/>
            <person name="Hurt R.A."/>
            <person name="Keller M."/>
            <person name="Xu J."/>
            <person name="Reddy Y.H.K."/>
            <person name="Borovok I."/>
            <person name="Grinberg I.R."/>
            <person name="Lamed R."/>
            <person name="Zhivin O."/>
            <person name="Bayer E.A."/>
            <person name="Brown S.D."/>
        </authorList>
    </citation>
    <scope>NUCLEOTIDE SEQUENCE [LARGE SCALE GENOMIC DNA]</scope>
    <source>
        <strain evidence="7">DSM 2933</strain>
    </source>
</reference>
<dbReference type="Gene3D" id="2.60.40.2700">
    <property type="match status" value="1"/>
</dbReference>
<feature type="signal peptide" evidence="4">
    <location>
        <begin position="1"/>
        <end position="22"/>
    </location>
</feature>
<dbReference type="PROSITE" id="PS51766">
    <property type="entry name" value="DOCKERIN"/>
    <property type="match status" value="1"/>
</dbReference>
<dbReference type="AlphaFoldDB" id="A0A0L6JLC6"/>
<dbReference type="GO" id="GO:0030246">
    <property type="term" value="F:carbohydrate binding"/>
    <property type="evidence" value="ECO:0007669"/>
    <property type="project" value="InterPro"/>
</dbReference>
<dbReference type="InterPro" id="IPR017853">
    <property type="entry name" value="GH"/>
</dbReference>
<dbReference type="SUPFAM" id="SSF63446">
    <property type="entry name" value="Type I dockerin domain"/>
    <property type="match status" value="1"/>
</dbReference>
<keyword evidence="7" id="KW-1185">Reference proteome</keyword>
<keyword evidence="4" id="KW-0732">Signal</keyword>
<dbReference type="Gene3D" id="3.20.20.80">
    <property type="entry name" value="Glycosidases"/>
    <property type="match status" value="1"/>
</dbReference>
<keyword evidence="3" id="KW-0677">Repeat</keyword>
<keyword evidence="2" id="KW-0964">Secreted</keyword>
<dbReference type="GO" id="GO:0000272">
    <property type="term" value="P:polysaccharide catabolic process"/>
    <property type="evidence" value="ECO:0007669"/>
    <property type="project" value="InterPro"/>
</dbReference>
<dbReference type="RefSeq" id="WP_050753288.1">
    <property type="nucleotide sequence ID" value="NZ_JQKC01000006.1"/>
</dbReference>